<dbReference type="Pfam" id="PF12698">
    <property type="entry name" value="ABC2_membrane_3"/>
    <property type="match status" value="1"/>
</dbReference>
<evidence type="ECO:0000313" key="7">
    <source>
        <dbReference type="EMBL" id="ERL10020.1"/>
    </source>
</evidence>
<evidence type="ECO:0000256" key="2">
    <source>
        <dbReference type="ARBA" id="ARBA00022692"/>
    </source>
</evidence>
<feature type="transmembrane region" description="Helical" evidence="5">
    <location>
        <begin position="269"/>
        <end position="294"/>
    </location>
</feature>
<gene>
    <name evidence="7" type="ORF">HMPREF1316_1421</name>
</gene>
<dbReference type="GO" id="GO:0140359">
    <property type="term" value="F:ABC-type transporter activity"/>
    <property type="evidence" value="ECO:0007669"/>
    <property type="project" value="InterPro"/>
</dbReference>
<dbReference type="STRING" id="1125712.HMPREF1316_1421"/>
<comment type="subcellular location">
    <subcellularLocation>
        <location evidence="1">Membrane</location>
        <topology evidence="1">Multi-pass membrane protein</topology>
    </subcellularLocation>
</comment>
<feature type="transmembrane region" description="Helical" evidence="5">
    <location>
        <begin position="359"/>
        <end position="379"/>
    </location>
</feature>
<dbReference type="RefSeq" id="WP_021725313.1">
    <property type="nucleotide sequence ID" value="NZ_AWEZ01000017.1"/>
</dbReference>
<evidence type="ECO:0000256" key="4">
    <source>
        <dbReference type="ARBA" id="ARBA00023136"/>
    </source>
</evidence>
<keyword evidence="4 5" id="KW-0472">Membrane</keyword>
<proteinExistence type="predicted"/>
<dbReference type="AlphaFoldDB" id="U2TUI5"/>
<accession>U2TUI5</accession>
<dbReference type="GO" id="GO:0016020">
    <property type="term" value="C:membrane"/>
    <property type="evidence" value="ECO:0007669"/>
    <property type="project" value="UniProtKB-SubCell"/>
</dbReference>
<feature type="transmembrane region" description="Helical" evidence="5">
    <location>
        <begin position="20"/>
        <end position="40"/>
    </location>
</feature>
<evidence type="ECO:0000256" key="1">
    <source>
        <dbReference type="ARBA" id="ARBA00004141"/>
    </source>
</evidence>
<organism evidence="7 8">
    <name type="scientific">Olsenella profusa F0195</name>
    <dbReference type="NCBI Taxonomy" id="1125712"/>
    <lineage>
        <taxon>Bacteria</taxon>
        <taxon>Bacillati</taxon>
        <taxon>Actinomycetota</taxon>
        <taxon>Coriobacteriia</taxon>
        <taxon>Coriobacteriales</taxon>
        <taxon>Atopobiaceae</taxon>
        <taxon>Olsenella</taxon>
    </lineage>
</organism>
<evidence type="ECO:0000256" key="3">
    <source>
        <dbReference type="ARBA" id="ARBA00022989"/>
    </source>
</evidence>
<dbReference type="OrthoDB" id="3240057at2"/>
<reference evidence="7 8" key="1">
    <citation type="submission" date="2013-08" db="EMBL/GenBank/DDBJ databases">
        <authorList>
            <person name="Durkin A.S."/>
            <person name="Haft D.R."/>
            <person name="McCorrison J."/>
            <person name="Torralba M."/>
            <person name="Gillis M."/>
            <person name="Haft D.H."/>
            <person name="Methe B."/>
            <person name="Sutton G."/>
            <person name="Nelson K.E."/>
        </authorList>
    </citation>
    <scope>NUCLEOTIDE SEQUENCE [LARGE SCALE GENOMIC DNA]</scope>
    <source>
        <strain evidence="7 8">F0195</strain>
    </source>
</reference>
<feature type="domain" description="ABC-2 type transporter transmembrane" evidence="6">
    <location>
        <begin position="16"/>
        <end position="379"/>
    </location>
</feature>
<name>U2TUI5_9ACTN</name>
<keyword evidence="2 5" id="KW-0812">Transmembrane</keyword>
<evidence type="ECO:0000259" key="6">
    <source>
        <dbReference type="Pfam" id="PF12698"/>
    </source>
</evidence>
<protein>
    <submittedName>
        <fullName evidence="7">ABC-2 family transporter protein</fullName>
    </submittedName>
</protein>
<keyword evidence="8" id="KW-1185">Reference proteome</keyword>
<dbReference type="Proteomes" id="UP000016638">
    <property type="component" value="Unassembled WGS sequence"/>
</dbReference>
<dbReference type="eggNOG" id="COG0842">
    <property type="taxonomic scope" value="Bacteria"/>
</dbReference>
<feature type="transmembrane region" description="Helical" evidence="5">
    <location>
        <begin position="188"/>
        <end position="212"/>
    </location>
</feature>
<feature type="transmembrane region" description="Helical" evidence="5">
    <location>
        <begin position="300"/>
        <end position="319"/>
    </location>
</feature>
<sequence>MRCSLKTCVIALVREKTLLWWAFLFPVVMCLLFMGMFSHLDAGYAEATTRLAVVEDANYQGVYGLPETIEAISSPDASPKVADVTAYDTEDAALAATNAGDVDAYLMVDGDGMPQLHVAARLNGELQPAVLEAVLDSYLHTRNGIATLLERDPQALEDASTVAAFRSDAVRTVRLQATKAAPDGKVRYYFALLGMVAGMGMMLSSQALRRVLPRCSEVGARVAVAGTPRWRILAATILGSWLCEFAVMLAVVAFMRLVCGVDFGSNAPLVTLAVLMSTLTACALGSLIGTFAGLTGGGTPLVSAVSCGLSFFTGLYGAASQQVSDGLEAGMPLLAHANPLWQMTHCFFSLLYYDTLAPFWWSCLMLVTMALAFFCLAALNMRRASHV</sequence>
<comment type="caution">
    <text evidence="7">The sequence shown here is derived from an EMBL/GenBank/DDBJ whole genome shotgun (WGS) entry which is preliminary data.</text>
</comment>
<dbReference type="InterPro" id="IPR013525">
    <property type="entry name" value="ABC2_TM"/>
</dbReference>
<keyword evidence="3 5" id="KW-1133">Transmembrane helix</keyword>
<evidence type="ECO:0000313" key="8">
    <source>
        <dbReference type="Proteomes" id="UP000016638"/>
    </source>
</evidence>
<dbReference type="EMBL" id="AWEZ01000017">
    <property type="protein sequence ID" value="ERL10020.1"/>
    <property type="molecule type" value="Genomic_DNA"/>
</dbReference>
<dbReference type="PATRIC" id="fig|1125712.3.peg.457"/>
<evidence type="ECO:0000256" key="5">
    <source>
        <dbReference type="SAM" id="Phobius"/>
    </source>
</evidence>
<feature type="transmembrane region" description="Helical" evidence="5">
    <location>
        <begin position="232"/>
        <end position="257"/>
    </location>
</feature>